<keyword evidence="5" id="KW-0539">Nucleus</keyword>
<dbReference type="EMBL" id="CM002874">
    <property type="protein sequence ID" value="KFK31544.1"/>
    <property type="molecule type" value="Genomic_DNA"/>
</dbReference>
<dbReference type="GO" id="GO:0005634">
    <property type="term" value="C:nucleus"/>
    <property type="evidence" value="ECO:0007669"/>
    <property type="project" value="UniProtKB-SubCell"/>
</dbReference>
<dbReference type="GO" id="GO:0003677">
    <property type="term" value="F:DNA binding"/>
    <property type="evidence" value="ECO:0007669"/>
    <property type="project" value="UniProtKB-KW"/>
</dbReference>
<dbReference type="AlphaFoldDB" id="A0A087GNU2"/>
<dbReference type="PROSITE" id="PS50888">
    <property type="entry name" value="BHLH"/>
    <property type="match status" value="1"/>
</dbReference>
<evidence type="ECO:0000313" key="7">
    <source>
        <dbReference type="EMBL" id="KFK31544.1"/>
    </source>
</evidence>
<evidence type="ECO:0000313" key="8">
    <source>
        <dbReference type="Proteomes" id="UP000029120"/>
    </source>
</evidence>
<evidence type="ECO:0000256" key="5">
    <source>
        <dbReference type="ARBA" id="ARBA00023242"/>
    </source>
</evidence>
<dbReference type="Gramene" id="KFK31544">
    <property type="protein sequence ID" value="KFK31544"/>
    <property type="gene ID" value="AALP_AA6G126100"/>
</dbReference>
<dbReference type="OMA" id="DAHQEYL"/>
<dbReference type="InterPro" id="IPR036638">
    <property type="entry name" value="HLH_DNA-bd_sf"/>
</dbReference>
<dbReference type="PANTHER" id="PTHR45914">
    <property type="entry name" value="TRANSCRIPTION FACTOR HEC3-RELATED"/>
    <property type="match status" value="1"/>
</dbReference>
<dbReference type="SUPFAM" id="SSF47459">
    <property type="entry name" value="HLH, helix-loop-helix DNA-binding domain"/>
    <property type="match status" value="1"/>
</dbReference>
<dbReference type="PANTHER" id="PTHR45914:SF24">
    <property type="entry name" value="BHLH DOMAIN-CONTAINING PROTEIN"/>
    <property type="match status" value="1"/>
</dbReference>
<dbReference type="InterPro" id="IPR045843">
    <property type="entry name" value="IND-like"/>
</dbReference>
<evidence type="ECO:0000259" key="6">
    <source>
        <dbReference type="PROSITE" id="PS50888"/>
    </source>
</evidence>
<accession>A0A087GNU2</accession>
<proteinExistence type="predicted"/>
<dbReference type="InterPro" id="IPR045239">
    <property type="entry name" value="bHLH95_bHLH"/>
</dbReference>
<reference evidence="8" key="1">
    <citation type="journal article" date="2015" name="Nat. Plants">
        <title>Genome expansion of Arabis alpina linked with retrotransposition and reduced symmetric DNA methylation.</title>
        <authorList>
            <person name="Willing E.M."/>
            <person name="Rawat V."/>
            <person name="Mandakova T."/>
            <person name="Maumus F."/>
            <person name="James G.V."/>
            <person name="Nordstroem K.J."/>
            <person name="Becker C."/>
            <person name="Warthmann N."/>
            <person name="Chica C."/>
            <person name="Szarzynska B."/>
            <person name="Zytnicki M."/>
            <person name="Albani M.C."/>
            <person name="Kiefer C."/>
            <person name="Bergonzi S."/>
            <person name="Castaings L."/>
            <person name="Mateos J.L."/>
            <person name="Berns M.C."/>
            <person name="Bujdoso N."/>
            <person name="Piofczyk T."/>
            <person name="de Lorenzo L."/>
            <person name="Barrero-Sicilia C."/>
            <person name="Mateos I."/>
            <person name="Piednoel M."/>
            <person name="Hagmann J."/>
            <person name="Chen-Min-Tao R."/>
            <person name="Iglesias-Fernandez R."/>
            <person name="Schuster S.C."/>
            <person name="Alonso-Blanco C."/>
            <person name="Roudier F."/>
            <person name="Carbonero P."/>
            <person name="Paz-Ares J."/>
            <person name="Davis S.J."/>
            <person name="Pecinka A."/>
            <person name="Quesneville H."/>
            <person name="Colot V."/>
            <person name="Lysak M.A."/>
            <person name="Weigel D."/>
            <person name="Coupland G."/>
            <person name="Schneeberger K."/>
        </authorList>
    </citation>
    <scope>NUCLEOTIDE SEQUENCE [LARGE SCALE GENOMIC DNA]</scope>
    <source>
        <strain evidence="8">cv. Pajares</strain>
    </source>
</reference>
<sequence>MEYEFDSLTELPPLPIIESLPPLPTSDFITPPSFFSDHHYNNHVQDLLNLHQHVPDSVFLDSTLSLLTRHQISESTRLDNLFNAVFSDEATTPFLHLPHLKSFEDQKPPSPFLLSLSPKRRCLSNISPSSSSNSGSPAGTSFYAIDGRKKVSDKIRSLEKVIPWEKKMSLATILEETHKYITFLQSQIASLLWMPLDSAYTNTTGRDHVRETQLLKFLTRQQILQVITNSPGVRTELYTRGLCVFSYEQLLSLKMMTQSVKNNL</sequence>
<protein>
    <recommendedName>
        <fullName evidence="6">BHLH domain-containing protein</fullName>
    </recommendedName>
</protein>
<feature type="domain" description="BHLH" evidence="6">
    <location>
        <begin position="135"/>
        <end position="184"/>
    </location>
</feature>
<evidence type="ECO:0000256" key="4">
    <source>
        <dbReference type="ARBA" id="ARBA00023163"/>
    </source>
</evidence>
<keyword evidence="3" id="KW-0238">DNA-binding</keyword>
<dbReference type="Proteomes" id="UP000029120">
    <property type="component" value="Chromosome 6"/>
</dbReference>
<dbReference type="Gene3D" id="4.10.280.10">
    <property type="entry name" value="Helix-loop-helix DNA-binding domain"/>
    <property type="match status" value="1"/>
</dbReference>
<organism evidence="7 8">
    <name type="scientific">Arabis alpina</name>
    <name type="common">Alpine rock-cress</name>
    <dbReference type="NCBI Taxonomy" id="50452"/>
    <lineage>
        <taxon>Eukaryota</taxon>
        <taxon>Viridiplantae</taxon>
        <taxon>Streptophyta</taxon>
        <taxon>Embryophyta</taxon>
        <taxon>Tracheophyta</taxon>
        <taxon>Spermatophyta</taxon>
        <taxon>Magnoliopsida</taxon>
        <taxon>eudicotyledons</taxon>
        <taxon>Gunneridae</taxon>
        <taxon>Pentapetalae</taxon>
        <taxon>rosids</taxon>
        <taxon>malvids</taxon>
        <taxon>Brassicales</taxon>
        <taxon>Brassicaceae</taxon>
        <taxon>Arabideae</taxon>
        <taxon>Arabis</taxon>
    </lineage>
</organism>
<keyword evidence="8" id="KW-1185">Reference proteome</keyword>
<keyword evidence="4" id="KW-0804">Transcription</keyword>
<dbReference type="CDD" id="cd11393">
    <property type="entry name" value="bHLH_AtbHLH_like"/>
    <property type="match status" value="1"/>
</dbReference>
<dbReference type="GO" id="GO:0046983">
    <property type="term" value="F:protein dimerization activity"/>
    <property type="evidence" value="ECO:0007669"/>
    <property type="project" value="InterPro"/>
</dbReference>
<dbReference type="GO" id="GO:0003700">
    <property type="term" value="F:DNA-binding transcription factor activity"/>
    <property type="evidence" value="ECO:0007669"/>
    <property type="project" value="InterPro"/>
</dbReference>
<dbReference type="InterPro" id="IPR011598">
    <property type="entry name" value="bHLH_dom"/>
</dbReference>
<comment type="subcellular location">
    <subcellularLocation>
        <location evidence="1">Nucleus</location>
    </subcellularLocation>
</comment>
<keyword evidence="2" id="KW-0805">Transcription regulation</keyword>
<evidence type="ECO:0000256" key="3">
    <source>
        <dbReference type="ARBA" id="ARBA00023125"/>
    </source>
</evidence>
<evidence type="ECO:0000256" key="1">
    <source>
        <dbReference type="ARBA" id="ARBA00004123"/>
    </source>
</evidence>
<name>A0A087GNU2_ARAAL</name>
<evidence type="ECO:0000256" key="2">
    <source>
        <dbReference type="ARBA" id="ARBA00023015"/>
    </source>
</evidence>
<dbReference type="OrthoDB" id="1610519at2759"/>
<gene>
    <name evidence="7" type="ordered locus">AALP_Aa6g126100</name>
</gene>